<dbReference type="Gene3D" id="2.30.29.30">
    <property type="entry name" value="Pleckstrin-homology domain (PH domain)/Phosphotyrosine-binding domain (PTB)"/>
    <property type="match status" value="1"/>
</dbReference>
<evidence type="ECO:0000256" key="1">
    <source>
        <dbReference type="SAM" id="Coils"/>
    </source>
</evidence>
<keyword evidence="4" id="KW-0808">Transferase</keyword>
<name>A0AAD4R1I0_9BILA</name>
<proteinExistence type="predicted"/>
<gene>
    <name evidence="4" type="ORF">DdX_14643</name>
</gene>
<sequence>MLKAEHEKEIRKNIAMQRAIYTMKQELQAEKRARAECEQKLAITDQELVQLRRDYAAHAEAAAVPMSSTTSVNPRLLPKPTTSNAASWRQSVQDLHQLAVNYIAMSCPYSDVDFVSHASPLMDDFTKMKKIPRKASHDKVHTKSPIHFMEGVFFLPEAAPGFSSSYYGKKKLCVRPHLVITDAHNLYFADFLCFKRGINGGIHYVTVVVCERDTKEDIDCAQTLIQLDKKLNPFFHFDSSDARQVWKMRSGGIIVELFYAHDFLFDNLEAKNVWTKEVGLKQRKIELEYFLDPLERTSTFIGPLKLENTISSTGVTDFLLLRKNSSRGDFDRNPLLRTDLDFDEFPGMQQYSKATTPGIYHMASSAEMLGDQAGRYDHPLRSLDSPGMETLDTFPNFPNIGIVLEEFTVDRLHRIKPKWPAKFIIREDCVEVNPILLDLRKKGSAKAAQKFIQIPIGMIASVEVHHAERSNSKRIVRITYLRVPAAMQRTFLQAIMQCDSITMESALPHSPLSSSVDGCLIAAPGTSDVGRVHWHLGHIYEASSWKSFQMEANSDDAWRIGVRINDIMDGRQSQSRSKIRKSEHGDRFSPSKRLLEPATFYDFKYGAECWTFRHLQSSKKKTAKRITSTAGAVLSRMLSRQE</sequence>
<evidence type="ECO:0000259" key="3">
    <source>
        <dbReference type="Pfam" id="PF19281"/>
    </source>
</evidence>
<dbReference type="InterPro" id="IPR045545">
    <property type="entry name" value="PHYIP/PHIPL_C"/>
</dbReference>
<reference evidence="4" key="1">
    <citation type="submission" date="2022-01" db="EMBL/GenBank/DDBJ databases">
        <title>Genome Sequence Resource for Two Populations of Ditylenchus destructor, the Migratory Endoparasitic Phytonematode.</title>
        <authorList>
            <person name="Zhang H."/>
            <person name="Lin R."/>
            <person name="Xie B."/>
        </authorList>
    </citation>
    <scope>NUCLEOTIDE SEQUENCE</scope>
    <source>
        <strain evidence="4">BazhouSP</strain>
    </source>
</reference>
<evidence type="ECO:0000313" key="4">
    <source>
        <dbReference type="EMBL" id="KAI1703807.1"/>
    </source>
</evidence>
<feature type="region of interest" description="Disordered" evidence="2">
    <location>
        <begin position="571"/>
        <end position="590"/>
    </location>
</feature>
<protein>
    <submittedName>
        <fullName evidence="4">Stress-activated map kinase-interacting protein 1 like protein</fullName>
    </submittedName>
</protein>
<dbReference type="InterPro" id="IPR011993">
    <property type="entry name" value="PH-like_dom_sf"/>
</dbReference>
<dbReference type="AlphaFoldDB" id="A0AAD4R1I0"/>
<comment type="caution">
    <text evidence="4">The sequence shown here is derived from an EMBL/GenBank/DDBJ whole genome shotgun (WGS) entry which is preliminary data.</text>
</comment>
<evidence type="ECO:0000256" key="2">
    <source>
        <dbReference type="SAM" id="MobiDB-lite"/>
    </source>
</evidence>
<dbReference type="Pfam" id="PF19281">
    <property type="entry name" value="PHYHIP_C"/>
    <property type="match status" value="1"/>
</dbReference>
<feature type="compositionally biased region" description="Basic and acidic residues" evidence="2">
    <location>
        <begin position="580"/>
        <end position="590"/>
    </location>
</feature>
<keyword evidence="4" id="KW-0418">Kinase</keyword>
<dbReference type="GO" id="GO:0005737">
    <property type="term" value="C:cytoplasm"/>
    <property type="evidence" value="ECO:0007669"/>
    <property type="project" value="TreeGrafter"/>
</dbReference>
<dbReference type="GO" id="GO:0016301">
    <property type="term" value="F:kinase activity"/>
    <property type="evidence" value="ECO:0007669"/>
    <property type="project" value="UniProtKB-KW"/>
</dbReference>
<keyword evidence="5" id="KW-1185">Reference proteome</keyword>
<feature type="coiled-coil region" evidence="1">
    <location>
        <begin position="27"/>
        <end position="54"/>
    </location>
</feature>
<organism evidence="4 5">
    <name type="scientific">Ditylenchus destructor</name>
    <dbReference type="NCBI Taxonomy" id="166010"/>
    <lineage>
        <taxon>Eukaryota</taxon>
        <taxon>Metazoa</taxon>
        <taxon>Ecdysozoa</taxon>
        <taxon>Nematoda</taxon>
        <taxon>Chromadorea</taxon>
        <taxon>Rhabditida</taxon>
        <taxon>Tylenchina</taxon>
        <taxon>Tylenchomorpha</taxon>
        <taxon>Sphaerularioidea</taxon>
        <taxon>Anguinidae</taxon>
        <taxon>Anguininae</taxon>
        <taxon>Ditylenchus</taxon>
    </lineage>
</organism>
<dbReference type="InterPro" id="IPR042868">
    <property type="entry name" value="PHYHIP/PHYHIPL"/>
</dbReference>
<dbReference type="Proteomes" id="UP001201812">
    <property type="component" value="Unassembled WGS sequence"/>
</dbReference>
<dbReference type="EMBL" id="JAKKPZ010000076">
    <property type="protein sequence ID" value="KAI1703807.1"/>
    <property type="molecule type" value="Genomic_DNA"/>
</dbReference>
<accession>A0AAD4R1I0</accession>
<feature type="region of interest" description="Disordered" evidence="2">
    <location>
        <begin position="62"/>
        <end position="84"/>
    </location>
</feature>
<feature type="domain" description="Phytanoyl-CoA hydroxylase-interacting protein-like C-terminal" evidence="3">
    <location>
        <begin position="144"/>
        <end position="261"/>
    </location>
</feature>
<dbReference type="PANTHER" id="PTHR15698:SF4">
    <property type="entry name" value="PHYTANOYL-COA HYDROXYLASE-INTERACTING PROTEIN-LIKE C-TERMINAL DOMAIN-CONTAINING PROTEIN"/>
    <property type="match status" value="1"/>
</dbReference>
<dbReference type="PANTHER" id="PTHR15698">
    <property type="entry name" value="PROTEIN CBG15099"/>
    <property type="match status" value="1"/>
</dbReference>
<keyword evidence="1" id="KW-0175">Coiled coil</keyword>
<evidence type="ECO:0000313" key="5">
    <source>
        <dbReference type="Proteomes" id="UP001201812"/>
    </source>
</evidence>